<dbReference type="PANTHER" id="PTHR43976">
    <property type="entry name" value="SHORT CHAIN DEHYDROGENASE"/>
    <property type="match status" value="1"/>
</dbReference>
<dbReference type="InterPro" id="IPR020904">
    <property type="entry name" value="Sc_DH/Rdtase_CS"/>
</dbReference>
<comment type="similarity">
    <text evidence="1 3">Belongs to the short-chain dehydrogenases/reductases (SDR) family.</text>
</comment>
<evidence type="ECO:0000256" key="2">
    <source>
        <dbReference type="ARBA" id="ARBA00023002"/>
    </source>
</evidence>
<dbReference type="InterPro" id="IPR036291">
    <property type="entry name" value="NAD(P)-bd_dom_sf"/>
</dbReference>
<evidence type="ECO:0000313" key="4">
    <source>
        <dbReference type="EMBL" id="AOO94439.1"/>
    </source>
</evidence>
<evidence type="ECO:0000256" key="1">
    <source>
        <dbReference type="ARBA" id="ARBA00006484"/>
    </source>
</evidence>
<protein>
    <submittedName>
        <fullName evidence="4">Short-chain dehydrogenase</fullName>
    </submittedName>
</protein>
<dbReference type="PROSITE" id="PS00061">
    <property type="entry name" value="ADH_SHORT"/>
    <property type="match status" value="1"/>
</dbReference>
<dbReference type="Pfam" id="PF00106">
    <property type="entry name" value="adh_short"/>
    <property type="match status" value="1"/>
</dbReference>
<accession>A0A1B8R2C6</accession>
<reference evidence="4" key="1">
    <citation type="journal article" date="2015" name="BMC Genomics">
        <title>Transcriptome profiling of a Rhizobium leguminosarum bv. trifolii rosR mutant reveals the role of the transcriptional regulator RosR in motility, synthesis of cell-surface components, and other cellular processes.</title>
        <authorList>
            <person name="Rachwal K."/>
            <person name="Matczynska E."/>
            <person name="Janczarek M."/>
        </authorList>
    </citation>
    <scope>NUCLEOTIDE SEQUENCE</scope>
    <source>
        <strain evidence="4">Rt24.2</strain>
    </source>
</reference>
<sequence>MSKVWFITGVSSGIGAGVARAALKAGDKVVATSRNLDKARDALRDVAGDDLAFIKLDVTSEAQVNAAAEDAVARFGRIDVAVNNAGYCLLGNFEEQSLPQIEAQFATNFYGVVHVVRAVLPVMRKQRSGHIINIGAAAGVIGLKHCGAYSATKFAIEGLAFSVGIEVEPFGVKFTTVEPGAFRTDLLDSQNVRYVPRSGIEDYAGDATSEATWSSFHGVQPGDPDKLGAAVVTVAAMENPPKIFVAGTDAIAMIAPGIESRLRDMRTHDELSRSTDGSL</sequence>
<dbReference type="CDD" id="cd05374">
    <property type="entry name" value="17beta-HSD-like_SDR_c"/>
    <property type="match status" value="1"/>
</dbReference>
<dbReference type="InterPro" id="IPR002347">
    <property type="entry name" value="SDR_fam"/>
</dbReference>
<organism evidence="4">
    <name type="scientific">Rhizobium leguminosarum bv. trifolii</name>
    <dbReference type="NCBI Taxonomy" id="386"/>
    <lineage>
        <taxon>Bacteria</taxon>
        <taxon>Pseudomonadati</taxon>
        <taxon>Pseudomonadota</taxon>
        <taxon>Alphaproteobacteria</taxon>
        <taxon>Hyphomicrobiales</taxon>
        <taxon>Rhizobiaceae</taxon>
        <taxon>Rhizobium/Agrobacterium group</taxon>
        <taxon>Rhizobium</taxon>
    </lineage>
</organism>
<dbReference type="PRINTS" id="PR00081">
    <property type="entry name" value="GDHRDH"/>
</dbReference>
<dbReference type="PANTHER" id="PTHR43976:SF16">
    <property type="entry name" value="SHORT-CHAIN DEHYDROGENASE_REDUCTASE FAMILY PROTEIN"/>
    <property type="match status" value="1"/>
</dbReference>
<dbReference type="EMBL" id="KX492075">
    <property type="protein sequence ID" value="AOO94439.1"/>
    <property type="molecule type" value="Genomic_DNA"/>
</dbReference>
<dbReference type="InterPro" id="IPR051911">
    <property type="entry name" value="SDR_oxidoreductase"/>
</dbReference>
<dbReference type="AlphaFoldDB" id="A0A1B8R2C6"/>
<dbReference type="PRINTS" id="PR00080">
    <property type="entry name" value="SDRFAMILY"/>
</dbReference>
<proteinExistence type="inferred from homology"/>
<dbReference type="Gene3D" id="3.40.50.720">
    <property type="entry name" value="NAD(P)-binding Rossmann-like Domain"/>
    <property type="match status" value="1"/>
</dbReference>
<dbReference type="GO" id="GO:0016491">
    <property type="term" value="F:oxidoreductase activity"/>
    <property type="evidence" value="ECO:0007669"/>
    <property type="project" value="UniProtKB-KW"/>
</dbReference>
<keyword evidence="2" id="KW-0560">Oxidoreductase</keyword>
<dbReference type="RefSeq" id="WP_065277986.1">
    <property type="nucleotide sequence ID" value="NZ_MAMO01000177.1"/>
</dbReference>
<name>A0A1B8R2C6_RHILT</name>
<dbReference type="SUPFAM" id="SSF51735">
    <property type="entry name" value="NAD(P)-binding Rossmann-fold domains"/>
    <property type="match status" value="1"/>
</dbReference>
<evidence type="ECO:0000256" key="3">
    <source>
        <dbReference type="RuleBase" id="RU000363"/>
    </source>
</evidence>
<reference evidence="4" key="2">
    <citation type="journal article" date="2016" name="Front. Microbiol.">
        <title>The Regulatory Protein RosR Affects Rhizobium leguminosarum bv. trifolii Protein Profiles, Cell Surface Properties, and Symbiosis with Clover.</title>
        <authorList>
            <person name="Rachwal K."/>
            <person name="Boguszewska A."/>
            <person name="Kopcinska J."/>
            <person name="Karas M."/>
            <person name="Tchorzewski M."/>
            <person name="Janczarek M."/>
        </authorList>
    </citation>
    <scope>NUCLEOTIDE SEQUENCE</scope>
    <source>
        <strain evidence="4">Rt24.2</strain>
    </source>
</reference>